<dbReference type="OrthoDB" id="7675944at2759"/>
<dbReference type="GeneID" id="105221853"/>
<dbReference type="AlphaFoldDB" id="A0A034WNT5"/>
<feature type="region of interest" description="Disordered" evidence="1">
    <location>
        <begin position="125"/>
        <end position="163"/>
    </location>
</feature>
<reference evidence="2" key="1">
    <citation type="journal article" date="2014" name="BMC Genomics">
        <title>Characterizing the developmental transcriptome of the oriental fruit fly, Bactrocera dorsalis (Diptera: Tephritidae) through comparative genomic analysis with Drosophila melanogaster utilizing modENCODE datasets.</title>
        <authorList>
            <person name="Geib S.M."/>
            <person name="Calla B."/>
            <person name="Hall B."/>
            <person name="Hou S."/>
            <person name="Manoukis N.C."/>
        </authorList>
    </citation>
    <scope>NUCLEOTIDE SEQUENCE</scope>
    <source>
        <strain evidence="2">Punador</strain>
    </source>
</reference>
<dbReference type="InterPro" id="IPR036910">
    <property type="entry name" value="HMG_box_dom_sf"/>
</dbReference>
<dbReference type="RefSeq" id="XP_011197284.2">
    <property type="nucleotide sequence ID" value="XM_011198982.4"/>
</dbReference>
<dbReference type="CDD" id="cd00084">
    <property type="entry name" value="HMG-box_SF"/>
    <property type="match status" value="1"/>
</dbReference>
<dbReference type="Pfam" id="PF06382">
    <property type="entry name" value="Protamine_like"/>
    <property type="match status" value="1"/>
</dbReference>
<sequence>MEIQKTLSTPKPASKTAFLKTRNGKCHRPSGTLHRNPYLNFLREFRLRNTGLSAVEIIRRGAREWRSMPKEDKLQFIEEAFYAPKKRKPPPPPPAPIPAQPTQMRVAPFQDACIVCPNPCAKKRRRRKARCARRRRPKRRRCARKRRPKRRGCKRRKRRSCRI</sequence>
<dbReference type="EMBL" id="GAKP01003102">
    <property type="protein sequence ID" value="JAC55850.1"/>
    <property type="molecule type" value="Transcribed_RNA"/>
</dbReference>
<evidence type="ECO:0000313" key="2">
    <source>
        <dbReference type="EMBL" id="JAC55850.1"/>
    </source>
</evidence>
<accession>A0A034WNT5</accession>
<dbReference type="GO" id="GO:0005634">
    <property type="term" value="C:nucleus"/>
    <property type="evidence" value="ECO:0007669"/>
    <property type="project" value="UniProtKB-ARBA"/>
</dbReference>
<evidence type="ECO:0000256" key="1">
    <source>
        <dbReference type="SAM" id="MobiDB-lite"/>
    </source>
</evidence>
<protein>
    <submittedName>
        <fullName evidence="2">Uncharacterized protein</fullName>
    </submittedName>
</protein>
<dbReference type="InterPro" id="IPR024460">
    <property type="entry name" value="Protamine-like"/>
</dbReference>
<proteinExistence type="predicted"/>
<dbReference type="KEGG" id="bdr:105221853"/>
<dbReference type="SUPFAM" id="SSF47095">
    <property type="entry name" value="HMG-box"/>
    <property type="match status" value="1"/>
</dbReference>
<dbReference type="GO" id="GO:0035092">
    <property type="term" value="P:sperm DNA condensation"/>
    <property type="evidence" value="ECO:0007669"/>
    <property type="project" value="InterPro"/>
</dbReference>
<organism evidence="2">
    <name type="scientific">Bactrocera dorsalis</name>
    <name type="common">Oriental fruit fly</name>
    <name type="synonym">Dacus dorsalis</name>
    <dbReference type="NCBI Taxonomy" id="27457"/>
    <lineage>
        <taxon>Eukaryota</taxon>
        <taxon>Metazoa</taxon>
        <taxon>Ecdysozoa</taxon>
        <taxon>Arthropoda</taxon>
        <taxon>Hexapoda</taxon>
        <taxon>Insecta</taxon>
        <taxon>Pterygota</taxon>
        <taxon>Neoptera</taxon>
        <taxon>Endopterygota</taxon>
        <taxon>Diptera</taxon>
        <taxon>Brachycera</taxon>
        <taxon>Muscomorpha</taxon>
        <taxon>Tephritoidea</taxon>
        <taxon>Tephritidae</taxon>
        <taxon>Bactrocera</taxon>
        <taxon>Bactrocera</taxon>
    </lineage>
</organism>
<name>A0A034WNT5_BACDO</name>
<dbReference type="Gene3D" id="1.10.30.10">
    <property type="entry name" value="High mobility group box domain"/>
    <property type="match status" value="1"/>
</dbReference>